<sequence length="69" mass="7620">VEQGRTWAKVKDVVLAALYSVQGAIPHNANSFELYGFDVILSRTQKVWLIEANSSPSLACDTPLDEEVK</sequence>
<proteinExistence type="inferred from homology"/>
<dbReference type="GO" id="GO:0015631">
    <property type="term" value="F:tubulin binding"/>
    <property type="evidence" value="ECO:0007669"/>
    <property type="project" value="TreeGrafter"/>
</dbReference>
<organism evidence="6">
    <name type="scientific">Tetraselmis sp. GSL018</name>
    <dbReference type="NCBI Taxonomy" id="582737"/>
    <lineage>
        <taxon>Eukaryota</taxon>
        <taxon>Viridiplantae</taxon>
        <taxon>Chlorophyta</taxon>
        <taxon>core chlorophytes</taxon>
        <taxon>Chlorodendrophyceae</taxon>
        <taxon>Chlorodendrales</taxon>
        <taxon>Chlorodendraceae</taxon>
        <taxon>Tetraselmis</taxon>
    </lineage>
</organism>
<dbReference type="PANTHER" id="PTHR12241">
    <property type="entry name" value="TUBULIN POLYGLUTAMYLASE"/>
    <property type="match status" value="1"/>
</dbReference>
<feature type="non-terminal residue" evidence="6">
    <location>
        <position position="1"/>
    </location>
</feature>
<dbReference type="GO" id="GO:0005524">
    <property type="term" value="F:ATP binding"/>
    <property type="evidence" value="ECO:0007669"/>
    <property type="project" value="UniProtKB-KW"/>
</dbReference>
<dbReference type="GO" id="GO:0036064">
    <property type="term" value="C:ciliary basal body"/>
    <property type="evidence" value="ECO:0007669"/>
    <property type="project" value="TreeGrafter"/>
</dbReference>
<evidence type="ECO:0000256" key="3">
    <source>
        <dbReference type="ARBA" id="ARBA00022741"/>
    </source>
</evidence>
<dbReference type="AlphaFoldDB" id="A0A061QWK5"/>
<keyword evidence="4" id="KW-0067">ATP-binding</keyword>
<protein>
    <recommendedName>
        <fullName evidence="5">Tubulin--tyrosine ligase-like protein 9</fullName>
    </recommendedName>
</protein>
<dbReference type="InterPro" id="IPR004344">
    <property type="entry name" value="TTL/TTLL_fam"/>
</dbReference>
<dbReference type="PANTHER" id="PTHR12241:SF39">
    <property type="entry name" value="TUBULIN POLYGLUTAMYLASE TTLL9-RELATED"/>
    <property type="match status" value="1"/>
</dbReference>
<evidence type="ECO:0000256" key="2">
    <source>
        <dbReference type="ARBA" id="ARBA00022598"/>
    </source>
</evidence>
<accession>A0A061QWK5</accession>
<evidence type="ECO:0000313" key="6">
    <source>
        <dbReference type="EMBL" id="JAC62671.1"/>
    </source>
</evidence>
<dbReference type="Pfam" id="PF03133">
    <property type="entry name" value="TTL"/>
    <property type="match status" value="1"/>
</dbReference>
<evidence type="ECO:0000256" key="1">
    <source>
        <dbReference type="ARBA" id="ARBA00006820"/>
    </source>
</evidence>
<dbReference type="GO" id="GO:0000226">
    <property type="term" value="P:microtubule cytoskeleton organization"/>
    <property type="evidence" value="ECO:0007669"/>
    <property type="project" value="TreeGrafter"/>
</dbReference>
<name>A0A061QWK5_9CHLO</name>
<gene>
    <name evidence="6" type="ORF">TSPGSL018_22668</name>
</gene>
<dbReference type="EMBL" id="GBEZ01024305">
    <property type="protein sequence ID" value="JAC62671.1"/>
    <property type="molecule type" value="Transcribed_RNA"/>
</dbReference>
<dbReference type="GO" id="GO:0070740">
    <property type="term" value="F:tubulin-glutamic acid ligase activity"/>
    <property type="evidence" value="ECO:0007669"/>
    <property type="project" value="TreeGrafter"/>
</dbReference>
<comment type="similarity">
    <text evidence="1">Belongs to the tubulin--tyrosine ligase family.</text>
</comment>
<keyword evidence="2 6" id="KW-0436">Ligase</keyword>
<keyword evidence="3" id="KW-0547">Nucleotide-binding</keyword>
<evidence type="ECO:0000256" key="5">
    <source>
        <dbReference type="ARBA" id="ARBA00030445"/>
    </source>
</evidence>
<evidence type="ECO:0000256" key="4">
    <source>
        <dbReference type="ARBA" id="ARBA00022840"/>
    </source>
</evidence>
<reference evidence="6" key="1">
    <citation type="submission" date="2014-05" db="EMBL/GenBank/DDBJ databases">
        <title>The transcriptome of the halophilic microalga Tetraselmis sp. GSL018 isolated from the Great Salt Lake, Utah.</title>
        <authorList>
            <person name="Jinkerson R.E."/>
            <person name="D'Adamo S."/>
            <person name="Posewitz M.C."/>
        </authorList>
    </citation>
    <scope>NUCLEOTIDE SEQUENCE</scope>
    <source>
        <strain evidence="6">GSL018</strain>
    </source>
</reference>
<feature type="non-terminal residue" evidence="6">
    <location>
        <position position="69"/>
    </location>
</feature>
<dbReference type="Gene3D" id="3.30.470.20">
    <property type="entry name" value="ATP-grasp fold, B domain"/>
    <property type="match status" value="1"/>
</dbReference>
<dbReference type="PROSITE" id="PS51221">
    <property type="entry name" value="TTL"/>
    <property type="match status" value="1"/>
</dbReference>